<dbReference type="Pfam" id="PF00072">
    <property type="entry name" value="Response_reg"/>
    <property type="match status" value="1"/>
</dbReference>
<dbReference type="PANTHER" id="PTHR44591">
    <property type="entry name" value="STRESS RESPONSE REGULATOR PROTEIN 1"/>
    <property type="match status" value="1"/>
</dbReference>
<dbReference type="SUPFAM" id="SSF52172">
    <property type="entry name" value="CheY-like"/>
    <property type="match status" value="1"/>
</dbReference>
<sequence length="119" mass="13785">MKFLIVDDSVTMRKIVALVLREEKYDVVEAENGKDALAKLEGNTFDYFIVDYNMPEMNGIEFIKAIRQMPQYAKTPIIMLTTENEQDKQEEGRQAGANRWIVKPFKNEVLQVTIRELLG</sequence>
<dbReference type="Proteomes" id="UP001056539">
    <property type="component" value="Chromosome"/>
</dbReference>
<accession>A0AAX3BDQ1</accession>
<dbReference type="InterPro" id="IPR001789">
    <property type="entry name" value="Sig_transdc_resp-reg_receiver"/>
</dbReference>
<name>A0AAX3BDQ1_9SPIR</name>
<dbReference type="AlphaFoldDB" id="A0AAX3BDQ1"/>
<keyword evidence="5" id="KW-1185">Reference proteome</keyword>
<keyword evidence="1 2" id="KW-0597">Phosphoprotein</keyword>
<organism evidence="4 5">
    <name type="scientific">Thermospira aquatica</name>
    <dbReference type="NCBI Taxonomy" id="2828656"/>
    <lineage>
        <taxon>Bacteria</taxon>
        <taxon>Pseudomonadati</taxon>
        <taxon>Spirochaetota</taxon>
        <taxon>Spirochaetia</taxon>
        <taxon>Brevinematales</taxon>
        <taxon>Thermospiraceae</taxon>
        <taxon>Thermospira</taxon>
    </lineage>
</organism>
<dbReference type="PROSITE" id="PS50110">
    <property type="entry name" value="RESPONSE_REGULATORY"/>
    <property type="match status" value="1"/>
</dbReference>
<evidence type="ECO:0000256" key="1">
    <source>
        <dbReference type="ARBA" id="ARBA00022553"/>
    </source>
</evidence>
<evidence type="ECO:0000256" key="2">
    <source>
        <dbReference type="PROSITE-ProRule" id="PRU00169"/>
    </source>
</evidence>
<dbReference type="GO" id="GO:0000160">
    <property type="term" value="P:phosphorelay signal transduction system"/>
    <property type="evidence" value="ECO:0007669"/>
    <property type="project" value="InterPro"/>
</dbReference>
<dbReference type="Gene3D" id="3.40.50.2300">
    <property type="match status" value="1"/>
</dbReference>
<dbReference type="KEGG" id="taqu:KDW03_00775"/>
<dbReference type="EMBL" id="CP073355">
    <property type="protein sequence ID" value="URA10371.1"/>
    <property type="molecule type" value="Genomic_DNA"/>
</dbReference>
<reference evidence="4" key="2">
    <citation type="submission" date="2022-06" db="EMBL/GenBank/DDBJ databases">
        <title>Thermospira aquatica gen. nov., sp. nov.</title>
        <authorList>
            <person name="Ben Ali Gam Z."/>
            <person name="Labat M."/>
        </authorList>
    </citation>
    <scope>NUCLEOTIDE SEQUENCE</scope>
    <source>
        <strain evidence="4">F1F22</strain>
    </source>
</reference>
<reference evidence="4" key="1">
    <citation type="submission" date="2021-04" db="EMBL/GenBank/DDBJ databases">
        <authorList>
            <person name="Postec A."/>
        </authorList>
    </citation>
    <scope>NUCLEOTIDE SEQUENCE</scope>
    <source>
        <strain evidence="4">F1F22</strain>
    </source>
</reference>
<dbReference type="InterPro" id="IPR050595">
    <property type="entry name" value="Bact_response_regulator"/>
</dbReference>
<evidence type="ECO:0000313" key="4">
    <source>
        <dbReference type="EMBL" id="URA10371.1"/>
    </source>
</evidence>
<proteinExistence type="predicted"/>
<dbReference type="InterPro" id="IPR011006">
    <property type="entry name" value="CheY-like_superfamily"/>
</dbReference>
<dbReference type="RefSeq" id="WP_271435501.1">
    <property type="nucleotide sequence ID" value="NZ_CP073355.1"/>
</dbReference>
<gene>
    <name evidence="4" type="ORF">KDW03_00775</name>
</gene>
<dbReference type="PANTHER" id="PTHR44591:SF25">
    <property type="entry name" value="CHEMOTAXIS TWO-COMPONENT RESPONSE REGULATOR"/>
    <property type="match status" value="1"/>
</dbReference>
<evidence type="ECO:0000259" key="3">
    <source>
        <dbReference type="PROSITE" id="PS50110"/>
    </source>
</evidence>
<evidence type="ECO:0000313" key="5">
    <source>
        <dbReference type="Proteomes" id="UP001056539"/>
    </source>
</evidence>
<feature type="domain" description="Response regulatory" evidence="3">
    <location>
        <begin position="2"/>
        <end position="118"/>
    </location>
</feature>
<protein>
    <submittedName>
        <fullName evidence="4">Response regulator</fullName>
    </submittedName>
</protein>
<feature type="modified residue" description="4-aspartylphosphate" evidence="2">
    <location>
        <position position="51"/>
    </location>
</feature>
<dbReference type="SMART" id="SM00448">
    <property type="entry name" value="REC"/>
    <property type="match status" value="1"/>
</dbReference>